<keyword evidence="2" id="KW-1185">Reference proteome</keyword>
<organism evidence="1 2">
    <name type="scientific">Viridothelium virens</name>
    <name type="common">Speckled blister lichen</name>
    <name type="synonym">Trypethelium virens</name>
    <dbReference type="NCBI Taxonomy" id="1048519"/>
    <lineage>
        <taxon>Eukaryota</taxon>
        <taxon>Fungi</taxon>
        <taxon>Dikarya</taxon>
        <taxon>Ascomycota</taxon>
        <taxon>Pezizomycotina</taxon>
        <taxon>Dothideomycetes</taxon>
        <taxon>Dothideomycetes incertae sedis</taxon>
        <taxon>Trypetheliales</taxon>
        <taxon>Trypetheliaceae</taxon>
        <taxon>Viridothelium</taxon>
    </lineage>
</organism>
<dbReference type="AlphaFoldDB" id="A0A6A6HCZ0"/>
<name>A0A6A6HCZ0_VIRVR</name>
<proteinExistence type="predicted"/>
<evidence type="ECO:0000313" key="2">
    <source>
        <dbReference type="Proteomes" id="UP000800092"/>
    </source>
</evidence>
<evidence type="ECO:0000313" key="1">
    <source>
        <dbReference type="EMBL" id="KAF2235741.1"/>
    </source>
</evidence>
<gene>
    <name evidence="1" type="ORF">EV356DRAFT_95067</name>
</gene>
<sequence>MNLKLSPLTLSSSESRSSLAITFITTQPFQRFESMTGRCLTITVAVVRMTFCPREAQSIVYSDINQLHGGAGMPLVDAYPSGYDPRLSVSAALPRSTAPQREPFRTQTASAIGHRLIAYQTKQAKEKRSHILDICSLHVHPGPERHARTGPVRRYDSN</sequence>
<dbReference type="EMBL" id="ML991789">
    <property type="protein sequence ID" value="KAF2235741.1"/>
    <property type="molecule type" value="Genomic_DNA"/>
</dbReference>
<protein>
    <submittedName>
        <fullName evidence="1">Uncharacterized protein</fullName>
    </submittedName>
</protein>
<dbReference type="Proteomes" id="UP000800092">
    <property type="component" value="Unassembled WGS sequence"/>
</dbReference>
<reference evidence="1" key="1">
    <citation type="journal article" date="2020" name="Stud. Mycol.">
        <title>101 Dothideomycetes genomes: a test case for predicting lifestyles and emergence of pathogens.</title>
        <authorList>
            <person name="Haridas S."/>
            <person name="Albert R."/>
            <person name="Binder M."/>
            <person name="Bloem J."/>
            <person name="Labutti K."/>
            <person name="Salamov A."/>
            <person name="Andreopoulos B."/>
            <person name="Baker S."/>
            <person name="Barry K."/>
            <person name="Bills G."/>
            <person name="Bluhm B."/>
            <person name="Cannon C."/>
            <person name="Castanera R."/>
            <person name="Culley D."/>
            <person name="Daum C."/>
            <person name="Ezra D."/>
            <person name="Gonzalez J."/>
            <person name="Henrissat B."/>
            <person name="Kuo A."/>
            <person name="Liang C."/>
            <person name="Lipzen A."/>
            <person name="Lutzoni F."/>
            <person name="Magnuson J."/>
            <person name="Mondo S."/>
            <person name="Nolan M."/>
            <person name="Ohm R."/>
            <person name="Pangilinan J."/>
            <person name="Park H.-J."/>
            <person name="Ramirez L."/>
            <person name="Alfaro M."/>
            <person name="Sun H."/>
            <person name="Tritt A."/>
            <person name="Yoshinaga Y."/>
            <person name="Zwiers L.-H."/>
            <person name="Turgeon B."/>
            <person name="Goodwin S."/>
            <person name="Spatafora J."/>
            <person name="Crous P."/>
            <person name="Grigoriev I."/>
        </authorList>
    </citation>
    <scope>NUCLEOTIDE SEQUENCE</scope>
    <source>
        <strain evidence="1">Tuck. ex Michener</strain>
    </source>
</reference>
<accession>A0A6A6HCZ0</accession>